<sequence length="137" mass="14593">MGGNGLKRFFERADNKNFILLLNFIYSGNGCLPTPTVVSAPTITTTTMFPTCPPSTCTTAFMTDVRAVLTAPMADATCTTYIIQVTCPGLTNTQFNADGASVFAANIPVDITCNSATGMYQYPRLGIPTDVTRIDCA</sequence>
<dbReference type="WBParaSite" id="PDA_v2.g10967.t1">
    <property type="protein sequence ID" value="PDA_v2.g10967.t1"/>
    <property type="gene ID" value="PDA_v2.g10967"/>
</dbReference>
<reference evidence="2" key="1">
    <citation type="submission" date="2022-11" db="UniProtKB">
        <authorList>
            <consortium name="WormBaseParasite"/>
        </authorList>
    </citation>
    <scope>IDENTIFICATION</scope>
</reference>
<evidence type="ECO:0000313" key="1">
    <source>
        <dbReference type="Proteomes" id="UP000887578"/>
    </source>
</evidence>
<dbReference type="Proteomes" id="UP000887578">
    <property type="component" value="Unplaced"/>
</dbReference>
<protein>
    <submittedName>
        <fullName evidence="2">Uncharacterized protein</fullName>
    </submittedName>
</protein>
<evidence type="ECO:0000313" key="2">
    <source>
        <dbReference type="WBParaSite" id="PDA_v2.g10967.t1"/>
    </source>
</evidence>
<accession>A0A914NZP3</accession>
<organism evidence="1 2">
    <name type="scientific">Panagrolaimus davidi</name>
    <dbReference type="NCBI Taxonomy" id="227884"/>
    <lineage>
        <taxon>Eukaryota</taxon>
        <taxon>Metazoa</taxon>
        <taxon>Ecdysozoa</taxon>
        <taxon>Nematoda</taxon>
        <taxon>Chromadorea</taxon>
        <taxon>Rhabditida</taxon>
        <taxon>Tylenchina</taxon>
        <taxon>Panagrolaimomorpha</taxon>
        <taxon>Panagrolaimoidea</taxon>
        <taxon>Panagrolaimidae</taxon>
        <taxon>Panagrolaimus</taxon>
    </lineage>
</organism>
<proteinExistence type="predicted"/>
<name>A0A914NZP3_9BILA</name>
<keyword evidence="1" id="KW-1185">Reference proteome</keyword>
<dbReference type="AlphaFoldDB" id="A0A914NZP3"/>